<proteinExistence type="inferred from homology"/>
<dbReference type="Proteomes" id="UP000660885">
    <property type="component" value="Unassembled WGS sequence"/>
</dbReference>
<accession>A0ABS1U265</accession>
<comment type="similarity">
    <text evidence="1">Belongs to the metallo-dependent hydrolases superfamily.</text>
</comment>
<comment type="caution">
    <text evidence="3">The sequence shown here is derived from an EMBL/GenBank/DDBJ whole genome shotgun (WGS) entry which is preliminary data.</text>
</comment>
<gene>
    <name evidence="3" type="ORF">JMJ56_09635</name>
</gene>
<dbReference type="InterPro" id="IPR052350">
    <property type="entry name" value="Metallo-dep_Lactonases"/>
</dbReference>
<evidence type="ECO:0000313" key="3">
    <source>
        <dbReference type="EMBL" id="MBL6078265.1"/>
    </source>
</evidence>
<reference evidence="3 4" key="1">
    <citation type="submission" date="2021-01" db="EMBL/GenBank/DDBJ databases">
        <title>Belnapia mucosa sp. nov. and Belnapia arida sp. nov., isolated from the Tabernas Desert (Almeria, Spain).</title>
        <authorList>
            <person name="Molina-Menor E."/>
            <person name="Vidal-Verdu A."/>
            <person name="Calonge A."/>
            <person name="Satari L."/>
            <person name="Pereto J."/>
            <person name="Porcar M."/>
        </authorList>
    </citation>
    <scope>NUCLEOTIDE SEQUENCE [LARGE SCALE GENOMIC DNA]</scope>
    <source>
        <strain evidence="3 4">T18</strain>
    </source>
</reference>
<keyword evidence="4" id="KW-1185">Reference proteome</keyword>
<feature type="domain" description="Amidohydrolase-related" evidence="2">
    <location>
        <begin position="11"/>
        <end position="300"/>
    </location>
</feature>
<evidence type="ECO:0000256" key="1">
    <source>
        <dbReference type="ARBA" id="ARBA00038310"/>
    </source>
</evidence>
<protein>
    <submittedName>
        <fullName evidence="3">Amidohydrolase family protein</fullName>
    </submittedName>
</protein>
<dbReference type="Gene3D" id="3.20.20.140">
    <property type="entry name" value="Metal-dependent hydrolases"/>
    <property type="match status" value="1"/>
</dbReference>
<evidence type="ECO:0000313" key="4">
    <source>
        <dbReference type="Proteomes" id="UP000660885"/>
    </source>
</evidence>
<dbReference type="InterPro" id="IPR032466">
    <property type="entry name" value="Metal_Hydrolase"/>
</dbReference>
<dbReference type="EMBL" id="JAETWB010000002">
    <property type="protein sequence ID" value="MBL6078265.1"/>
    <property type="molecule type" value="Genomic_DNA"/>
</dbReference>
<dbReference type="InterPro" id="IPR006680">
    <property type="entry name" value="Amidohydro-rel"/>
</dbReference>
<dbReference type="RefSeq" id="WP_202831393.1">
    <property type="nucleotide sequence ID" value="NZ_JAETWB010000002.1"/>
</dbReference>
<name>A0ABS1U265_9PROT</name>
<dbReference type="PANTHER" id="PTHR43569">
    <property type="entry name" value="AMIDOHYDROLASE"/>
    <property type="match status" value="1"/>
</dbReference>
<organism evidence="3 4">
    <name type="scientific">Belnapia arida</name>
    <dbReference type="NCBI Taxonomy" id="2804533"/>
    <lineage>
        <taxon>Bacteria</taxon>
        <taxon>Pseudomonadati</taxon>
        <taxon>Pseudomonadota</taxon>
        <taxon>Alphaproteobacteria</taxon>
        <taxon>Acetobacterales</taxon>
        <taxon>Roseomonadaceae</taxon>
        <taxon>Belnapia</taxon>
    </lineage>
</organism>
<dbReference type="Pfam" id="PF04909">
    <property type="entry name" value="Amidohydro_2"/>
    <property type="match status" value="1"/>
</dbReference>
<dbReference type="SUPFAM" id="SSF51556">
    <property type="entry name" value="Metallo-dependent hydrolases"/>
    <property type="match status" value="1"/>
</dbReference>
<dbReference type="PANTHER" id="PTHR43569:SF1">
    <property type="entry name" value="BLL3371 PROTEIN"/>
    <property type="match status" value="1"/>
</dbReference>
<sequence>MSGAPYAGPVVDAHHHFWDPRVNHHPWLTEAGVIPFRYGDYRAIRRPYLPDEYRADAAGHNLAGSVYVETEWDPQDPLGEVRYAALLRERHGLPDAVVGQAWLDRGDVAEVLAGHAASVLVRSVRHKPGRPKAPGEPGQTLMSDPDWRRGYALLARHGLHFDLQTPWWTLDEAVRLAEDFPETLIILNHTGLPADRSAEGLAGWREAMARLAECANVVVKVSGLGVRGQSWAAGWTGWIIREAVALFGTARVMFASNFPVDSLCASFDEIYSGFKSAVADRPEPEQRAMFCDNARRVYRIG</sequence>
<evidence type="ECO:0000259" key="2">
    <source>
        <dbReference type="Pfam" id="PF04909"/>
    </source>
</evidence>